<evidence type="ECO:0000313" key="4">
    <source>
        <dbReference type="Proteomes" id="UP000221165"/>
    </source>
</evidence>
<sequence>MSRVLRIVCAATAVVAVFGGGVSASEERPVLLRLDPKDFARAAFGSSGDVSANFPVGNRVKFQVLGQDYEVARLPETPAFLTISAMKPSGESEYIGDVGIDEVRTVLEQVGKDKKVMEDALARGETVPEAIEDVARSEGLSEEQAQELGAAAEVAQMVAEDQTRVLEDERRLAEDERRLAEDRAALQEDLAFLQAAAGEAQ</sequence>
<evidence type="ECO:0000256" key="2">
    <source>
        <dbReference type="SAM" id="SignalP"/>
    </source>
</evidence>
<feature type="chain" id="PRO_5012203255" evidence="2">
    <location>
        <begin position="25"/>
        <end position="201"/>
    </location>
</feature>
<feature type="coiled-coil region" evidence="1">
    <location>
        <begin position="163"/>
        <end position="196"/>
    </location>
</feature>
<proteinExistence type="predicted"/>
<feature type="signal peptide" evidence="2">
    <location>
        <begin position="1"/>
        <end position="24"/>
    </location>
</feature>
<dbReference type="AlphaFoldDB" id="A0A2C6KYX9"/>
<evidence type="ECO:0000313" key="3">
    <source>
        <dbReference type="EMBL" id="PHJ20993.1"/>
    </source>
</evidence>
<keyword evidence="1" id="KW-0175">Coiled coil</keyword>
<reference evidence="3 4" key="1">
    <citation type="journal article" date="2017" name="Int. J. Parasitol.">
        <title>The genome of the protozoan parasite Cystoisospora suis and a reverse vaccinology approach to identify vaccine candidates.</title>
        <authorList>
            <person name="Palmieri N."/>
            <person name="Shrestha A."/>
            <person name="Ruttkowski B."/>
            <person name="Beck T."/>
            <person name="Vogl C."/>
            <person name="Tomley F."/>
            <person name="Blake D.P."/>
            <person name="Joachim A."/>
        </authorList>
    </citation>
    <scope>NUCLEOTIDE SEQUENCE [LARGE SCALE GENOMIC DNA]</scope>
    <source>
        <strain evidence="3 4">Wien I</strain>
    </source>
</reference>
<dbReference type="RefSeq" id="XP_067922678.1">
    <property type="nucleotide sequence ID" value="XM_068065349.1"/>
</dbReference>
<dbReference type="GeneID" id="94428560"/>
<dbReference type="VEuPathDB" id="ToxoDB:CSUI_005170"/>
<organism evidence="3 4">
    <name type="scientific">Cystoisospora suis</name>
    <dbReference type="NCBI Taxonomy" id="483139"/>
    <lineage>
        <taxon>Eukaryota</taxon>
        <taxon>Sar</taxon>
        <taxon>Alveolata</taxon>
        <taxon>Apicomplexa</taxon>
        <taxon>Conoidasida</taxon>
        <taxon>Coccidia</taxon>
        <taxon>Eucoccidiorida</taxon>
        <taxon>Eimeriorina</taxon>
        <taxon>Sarcocystidae</taxon>
        <taxon>Cystoisospora</taxon>
    </lineage>
</organism>
<keyword evidence="4" id="KW-1185">Reference proteome</keyword>
<dbReference type="OrthoDB" id="10370681at2759"/>
<name>A0A2C6KYX9_9APIC</name>
<gene>
    <name evidence="3" type="ORF">CSUI_005170</name>
</gene>
<keyword evidence="2" id="KW-0732">Signal</keyword>
<accession>A0A2C6KYX9</accession>
<dbReference type="Proteomes" id="UP000221165">
    <property type="component" value="Unassembled WGS sequence"/>
</dbReference>
<evidence type="ECO:0000256" key="1">
    <source>
        <dbReference type="SAM" id="Coils"/>
    </source>
</evidence>
<dbReference type="EMBL" id="MIGC01002484">
    <property type="protein sequence ID" value="PHJ20993.1"/>
    <property type="molecule type" value="Genomic_DNA"/>
</dbReference>
<protein>
    <submittedName>
        <fullName evidence="3">Dense granule protein gra1</fullName>
    </submittedName>
</protein>
<comment type="caution">
    <text evidence="3">The sequence shown here is derived from an EMBL/GenBank/DDBJ whole genome shotgun (WGS) entry which is preliminary data.</text>
</comment>